<dbReference type="Pfam" id="PF20684">
    <property type="entry name" value="Fung_rhodopsin"/>
    <property type="match status" value="1"/>
</dbReference>
<evidence type="ECO:0000313" key="9">
    <source>
        <dbReference type="EMBL" id="OCT54552.1"/>
    </source>
</evidence>
<keyword evidence="3 7" id="KW-1133">Transmembrane helix</keyword>
<feature type="region of interest" description="Disordered" evidence="6">
    <location>
        <begin position="300"/>
        <end position="353"/>
    </location>
</feature>
<evidence type="ECO:0000259" key="8">
    <source>
        <dbReference type="Pfam" id="PF20684"/>
    </source>
</evidence>
<dbReference type="InterPro" id="IPR049326">
    <property type="entry name" value="Rhodopsin_dom_fungi"/>
</dbReference>
<evidence type="ECO:0000256" key="6">
    <source>
        <dbReference type="SAM" id="MobiDB-lite"/>
    </source>
</evidence>
<feature type="transmembrane region" description="Helical" evidence="7">
    <location>
        <begin position="171"/>
        <end position="192"/>
    </location>
</feature>
<protein>
    <recommendedName>
        <fullName evidence="8">Rhodopsin domain-containing protein</fullName>
    </recommendedName>
</protein>
<dbReference type="AlphaFoldDB" id="A0A1C1D1D8"/>
<feature type="domain" description="Rhodopsin" evidence="8">
    <location>
        <begin position="46"/>
        <end position="257"/>
    </location>
</feature>
<feature type="compositionally biased region" description="Polar residues" evidence="6">
    <location>
        <begin position="314"/>
        <end position="323"/>
    </location>
</feature>
<organism evidence="9 10">
    <name type="scientific">Cladophialophora carrionii</name>
    <dbReference type="NCBI Taxonomy" id="86049"/>
    <lineage>
        <taxon>Eukaryota</taxon>
        <taxon>Fungi</taxon>
        <taxon>Dikarya</taxon>
        <taxon>Ascomycota</taxon>
        <taxon>Pezizomycotina</taxon>
        <taxon>Eurotiomycetes</taxon>
        <taxon>Chaetothyriomycetidae</taxon>
        <taxon>Chaetothyriales</taxon>
        <taxon>Herpotrichiellaceae</taxon>
        <taxon>Cladophialophora</taxon>
    </lineage>
</organism>
<reference evidence="10" key="1">
    <citation type="submission" date="2015-07" db="EMBL/GenBank/DDBJ databases">
        <authorList>
            <person name="Teixeira M.M."/>
            <person name="Souza R.C."/>
            <person name="Almeida L.G."/>
            <person name="Vicente V.A."/>
            <person name="de Hoog S."/>
            <person name="Bocca A.L."/>
            <person name="de Almeida S.R."/>
            <person name="Vasconcelos A.T."/>
            <person name="Felipe M.S."/>
        </authorList>
    </citation>
    <scope>NUCLEOTIDE SEQUENCE [LARGE SCALE GENOMIC DNA]</scope>
    <source>
        <strain evidence="10">KSF</strain>
    </source>
</reference>
<evidence type="ECO:0000256" key="1">
    <source>
        <dbReference type="ARBA" id="ARBA00004141"/>
    </source>
</evidence>
<comment type="subcellular location">
    <subcellularLocation>
        <location evidence="1">Membrane</location>
        <topology evidence="1">Multi-pass membrane protein</topology>
    </subcellularLocation>
</comment>
<dbReference type="eggNOG" id="ENOG502SNHP">
    <property type="taxonomic scope" value="Eukaryota"/>
</dbReference>
<feature type="transmembrane region" description="Helical" evidence="7">
    <location>
        <begin position="94"/>
        <end position="118"/>
    </location>
</feature>
<comment type="caution">
    <text evidence="9">The sequence shown here is derived from an EMBL/GenBank/DDBJ whole genome shotgun (WGS) entry which is preliminary data.</text>
</comment>
<accession>A0A1C1D1D8</accession>
<keyword evidence="2 7" id="KW-0812">Transmembrane</keyword>
<dbReference type="VEuPathDB" id="FungiDB:CLCR_00894"/>
<dbReference type="OrthoDB" id="2988756at2759"/>
<dbReference type="GO" id="GO:0016020">
    <property type="term" value="C:membrane"/>
    <property type="evidence" value="ECO:0007669"/>
    <property type="project" value="UniProtKB-SubCell"/>
</dbReference>
<feature type="transmembrane region" description="Helical" evidence="7">
    <location>
        <begin position="245"/>
        <end position="264"/>
    </location>
</feature>
<evidence type="ECO:0000256" key="4">
    <source>
        <dbReference type="ARBA" id="ARBA00023136"/>
    </source>
</evidence>
<dbReference type="InterPro" id="IPR052337">
    <property type="entry name" value="SAT4-like"/>
</dbReference>
<evidence type="ECO:0000313" key="10">
    <source>
        <dbReference type="Proteomes" id="UP000094526"/>
    </source>
</evidence>
<sequence>MRSQITNDEAKTANWVSIGLAIVILLVRFICGQHYRTSSLDITTGVVLASIAILIARIVISNYVLEYGTADDVLLAGVIHYESLDLDQIKTGTILSLISRLLITTVYWLQCVLLLRFYTRILAHIHWVKLCVRVTWVVIGASYIAVVFATFLECRPFRVYWQIQPDPGSCVQAYVQLFVQCVCNIIIDLLLLAISYPVLRTRGHKWSQKCRIALLYVLGSFCIIITCIRVAYIHGSNSAQPARSFWASVQGVISTFVANTPSIYGQLKLKLREKTQSSEGRRRGDTQPDTYVLMDEMNRRVSRPPGEDVEEVASNPTVGSGSLKQRKGEDKSFWVSEAEIPQPDCIGKETNHC</sequence>
<dbReference type="Proteomes" id="UP000094526">
    <property type="component" value="Unassembled WGS sequence"/>
</dbReference>
<dbReference type="VEuPathDB" id="FungiDB:G647_10105"/>
<feature type="transmembrane region" description="Helical" evidence="7">
    <location>
        <begin position="42"/>
        <end position="65"/>
    </location>
</feature>
<dbReference type="EMBL" id="LGRB01000004">
    <property type="protein sequence ID" value="OCT54552.1"/>
    <property type="molecule type" value="Genomic_DNA"/>
</dbReference>
<evidence type="ECO:0000256" key="3">
    <source>
        <dbReference type="ARBA" id="ARBA00022989"/>
    </source>
</evidence>
<evidence type="ECO:0000256" key="7">
    <source>
        <dbReference type="SAM" id="Phobius"/>
    </source>
</evidence>
<keyword evidence="10" id="KW-1185">Reference proteome</keyword>
<keyword evidence="4 7" id="KW-0472">Membrane</keyword>
<feature type="transmembrane region" description="Helical" evidence="7">
    <location>
        <begin position="130"/>
        <end position="151"/>
    </location>
</feature>
<gene>
    <name evidence="9" type="ORF">CLCR_00894</name>
</gene>
<name>A0A1C1D1D8_9EURO</name>
<feature type="transmembrane region" description="Helical" evidence="7">
    <location>
        <begin position="12"/>
        <end position="30"/>
    </location>
</feature>
<feature type="transmembrane region" description="Helical" evidence="7">
    <location>
        <begin position="213"/>
        <end position="233"/>
    </location>
</feature>
<comment type="similarity">
    <text evidence="5">Belongs to the SAT4 family.</text>
</comment>
<dbReference type="PANTHER" id="PTHR33048:SF166">
    <property type="entry name" value="PTH11-LIKE INTEGRAL MEMBRANE PROTEIN"/>
    <property type="match status" value="1"/>
</dbReference>
<dbReference type="PANTHER" id="PTHR33048">
    <property type="entry name" value="PTH11-LIKE INTEGRAL MEMBRANE PROTEIN (AFU_ORTHOLOGUE AFUA_5G11245)"/>
    <property type="match status" value="1"/>
</dbReference>
<proteinExistence type="inferred from homology"/>
<evidence type="ECO:0000256" key="5">
    <source>
        <dbReference type="ARBA" id="ARBA00038359"/>
    </source>
</evidence>
<evidence type="ECO:0000256" key="2">
    <source>
        <dbReference type="ARBA" id="ARBA00022692"/>
    </source>
</evidence>